<protein>
    <submittedName>
        <fullName evidence="2">Uncharacterized protein</fullName>
    </submittedName>
</protein>
<dbReference type="InterPro" id="IPR027267">
    <property type="entry name" value="AH/BAR_dom_sf"/>
</dbReference>
<evidence type="ECO:0000313" key="2">
    <source>
        <dbReference type="EMBL" id="KIP11104.1"/>
    </source>
</evidence>
<sequence length="140" mass="16051">MTEKQVKTLEKLLAQEARADQEKVKRAVKDMHKMEKAYQNSIKETEKAQKALLKAAKAKSKSSKTLDKAQSKLQSVTHARETAEKQFAERMQQEDLEQQDLQQRHLQISQAFEENYANDKSRALRRSELVSASGAHAQRV</sequence>
<accession>A0A0C3P046</accession>
<dbReference type="HOGENOM" id="CLU_1835862_0_0_1"/>
<proteinExistence type="predicted"/>
<dbReference type="Proteomes" id="UP000053257">
    <property type="component" value="Unassembled WGS sequence"/>
</dbReference>
<evidence type="ECO:0000256" key="1">
    <source>
        <dbReference type="SAM" id="MobiDB-lite"/>
    </source>
</evidence>
<dbReference type="EMBL" id="KN840448">
    <property type="protein sequence ID" value="KIP11104.1"/>
    <property type="molecule type" value="Genomic_DNA"/>
</dbReference>
<evidence type="ECO:0000313" key="3">
    <source>
        <dbReference type="Proteomes" id="UP000053257"/>
    </source>
</evidence>
<dbReference type="SUPFAM" id="SSF103657">
    <property type="entry name" value="BAR/IMD domain-like"/>
    <property type="match status" value="1"/>
</dbReference>
<organism evidence="2 3">
    <name type="scientific">Phlebiopsis gigantea (strain 11061_1 CR5-6)</name>
    <name type="common">White-rot fungus</name>
    <name type="synonym">Peniophora gigantea</name>
    <dbReference type="NCBI Taxonomy" id="745531"/>
    <lineage>
        <taxon>Eukaryota</taxon>
        <taxon>Fungi</taxon>
        <taxon>Dikarya</taxon>
        <taxon>Basidiomycota</taxon>
        <taxon>Agaricomycotina</taxon>
        <taxon>Agaricomycetes</taxon>
        <taxon>Polyporales</taxon>
        <taxon>Phanerochaetaceae</taxon>
        <taxon>Phlebiopsis</taxon>
    </lineage>
</organism>
<feature type="region of interest" description="Disordered" evidence="1">
    <location>
        <begin position="56"/>
        <end position="79"/>
    </location>
</feature>
<dbReference type="OrthoDB" id="3364747at2759"/>
<keyword evidence="3" id="KW-1185">Reference proteome</keyword>
<reference evidence="2 3" key="1">
    <citation type="journal article" date="2014" name="PLoS Genet.">
        <title>Analysis of the Phlebiopsis gigantea genome, transcriptome and secretome provides insight into its pioneer colonization strategies of wood.</title>
        <authorList>
            <person name="Hori C."/>
            <person name="Ishida T."/>
            <person name="Igarashi K."/>
            <person name="Samejima M."/>
            <person name="Suzuki H."/>
            <person name="Master E."/>
            <person name="Ferreira P."/>
            <person name="Ruiz-Duenas F.J."/>
            <person name="Held B."/>
            <person name="Canessa P."/>
            <person name="Larrondo L.F."/>
            <person name="Schmoll M."/>
            <person name="Druzhinina I.S."/>
            <person name="Kubicek C.P."/>
            <person name="Gaskell J.A."/>
            <person name="Kersten P."/>
            <person name="St John F."/>
            <person name="Glasner J."/>
            <person name="Sabat G."/>
            <person name="Splinter BonDurant S."/>
            <person name="Syed K."/>
            <person name="Yadav J."/>
            <person name="Mgbeahuruike A.C."/>
            <person name="Kovalchuk A."/>
            <person name="Asiegbu F.O."/>
            <person name="Lackner G."/>
            <person name="Hoffmeister D."/>
            <person name="Rencoret J."/>
            <person name="Gutierrez A."/>
            <person name="Sun H."/>
            <person name="Lindquist E."/>
            <person name="Barry K."/>
            <person name="Riley R."/>
            <person name="Grigoriev I.V."/>
            <person name="Henrissat B."/>
            <person name="Kues U."/>
            <person name="Berka R.M."/>
            <person name="Martinez A.T."/>
            <person name="Covert S.F."/>
            <person name="Blanchette R.A."/>
            <person name="Cullen D."/>
        </authorList>
    </citation>
    <scope>NUCLEOTIDE SEQUENCE [LARGE SCALE GENOMIC DNA]</scope>
    <source>
        <strain evidence="2 3">11061_1 CR5-6</strain>
    </source>
</reference>
<name>A0A0C3P046_PHLG1</name>
<gene>
    <name evidence="2" type="ORF">PHLGIDRAFT_28047</name>
</gene>
<dbReference type="AlphaFoldDB" id="A0A0C3P046"/>